<evidence type="ECO:0000256" key="10">
    <source>
        <dbReference type="ARBA" id="ARBA00031137"/>
    </source>
</evidence>
<keyword evidence="9 13" id="KW-0663">Pyridoxal phosphate</keyword>
<reference evidence="15" key="2">
    <citation type="submission" date="2014-03" db="EMBL/GenBank/DDBJ databases">
        <title>The whipworm genome and dual-species transcriptomics of an intimate host-pathogen interaction.</title>
        <authorList>
            <person name="Foth B.J."/>
            <person name="Tsai I.J."/>
            <person name="Reid A.J."/>
            <person name="Bancroft A.J."/>
            <person name="Nichol S."/>
            <person name="Tracey A."/>
            <person name="Holroyd N."/>
            <person name="Cotton J.A."/>
            <person name="Stanley E.J."/>
            <person name="Zarowiecki M."/>
            <person name="Liu J.Z."/>
            <person name="Huckvale T."/>
            <person name="Cooper P.J."/>
            <person name="Grencis R.K."/>
            <person name="Berriman M."/>
        </authorList>
    </citation>
    <scope>NUCLEOTIDE SEQUENCE [LARGE SCALE GENOMIC DNA]</scope>
</reference>
<dbReference type="EMBL" id="HG805849">
    <property type="protein sequence ID" value="CDW53338.1"/>
    <property type="molecule type" value="Genomic_DNA"/>
</dbReference>
<dbReference type="PANTHER" id="PTHR11680:SF59">
    <property type="entry name" value="SERINE HYDROXYMETHYLTRANSFERASE, CYTOSOLIC"/>
    <property type="match status" value="1"/>
</dbReference>
<evidence type="ECO:0000256" key="7">
    <source>
        <dbReference type="ARBA" id="ARBA00022563"/>
    </source>
</evidence>
<feature type="domain" description="Serine hydroxymethyltransferase-like" evidence="14">
    <location>
        <begin position="43"/>
        <end position="437"/>
    </location>
</feature>
<dbReference type="UniPathway" id="UPA00193"/>
<evidence type="ECO:0000313" key="15">
    <source>
        <dbReference type="EMBL" id="CDW53338.1"/>
    </source>
</evidence>
<evidence type="ECO:0000256" key="5">
    <source>
        <dbReference type="ARBA" id="ARBA00012256"/>
    </source>
</evidence>
<comment type="function">
    <text evidence="2">Interconversion of serine and glycine.</text>
</comment>
<dbReference type="NCBIfam" id="NF000586">
    <property type="entry name" value="PRK00011.1"/>
    <property type="match status" value="1"/>
</dbReference>
<evidence type="ECO:0000256" key="1">
    <source>
        <dbReference type="ARBA" id="ARBA00001933"/>
    </source>
</evidence>
<comment type="cofactor">
    <cofactor evidence="1 13">
        <name>pyridoxal 5'-phosphate</name>
        <dbReference type="ChEBI" id="CHEBI:597326"/>
    </cofactor>
</comment>
<dbReference type="GO" id="GO:0004372">
    <property type="term" value="F:glycine hydroxymethyltransferase activity"/>
    <property type="evidence" value="ECO:0007669"/>
    <property type="project" value="UniProtKB-EC"/>
</dbReference>
<evidence type="ECO:0000259" key="14">
    <source>
        <dbReference type="Pfam" id="PF00464"/>
    </source>
</evidence>
<evidence type="ECO:0000256" key="6">
    <source>
        <dbReference type="ARBA" id="ARBA00016846"/>
    </source>
</evidence>
<gene>
    <name evidence="15" type="ORF">TTRE_0000160201</name>
</gene>
<dbReference type="EC" id="2.1.2.1" evidence="5"/>
<dbReference type="AlphaFoldDB" id="A0A077Z0T7"/>
<name>A0A077Z0T7_TRITR</name>
<evidence type="ECO:0000256" key="3">
    <source>
        <dbReference type="ARBA" id="ARBA00004777"/>
    </source>
</evidence>
<dbReference type="InterPro" id="IPR015424">
    <property type="entry name" value="PyrdxlP-dep_Trfase"/>
</dbReference>
<dbReference type="Gene3D" id="3.40.640.10">
    <property type="entry name" value="Type I PLP-dependent aspartate aminotransferase-like (Major domain)"/>
    <property type="match status" value="1"/>
</dbReference>
<dbReference type="InterPro" id="IPR015422">
    <property type="entry name" value="PyrdxlP-dep_Trfase_small"/>
</dbReference>
<dbReference type="GO" id="GO:0008168">
    <property type="term" value="F:methyltransferase activity"/>
    <property type="evidence" value="ECO:0007669"/>
    <property type="project" value="UniProtKB-KW"/>
</dbReference>
<dbReference type="GO" id="GO:0019264">
    <property type="term" value="P:glycine biosynthetic process from serine"/>
    <property type="evidence" value="ECO:0007669"/>
    <property type="project" value="InterPro"/>
</dbReference>
<evidence type="ECO:0000256" key="2">
    <source>
        <dbReference type="ARBA" id="ARBA00002224"/>
    </source>
</evidence>
<dbReference type="GO" id="GO:0005634">
    <property type="term" value="C:nucleus"/>
    <property type="evidence" value="ECO:0007669"/>
    <property type="project" value="TreeGrafter"/>
</dbReference>
<dbReference type="CDD" id="cd00378">
    <property type="entry name" value="SHMT"/>
    <property type="match status" value="1"/>
</dbReference>
<evidence type="ECO:0000256" key="11">
    <source>
        <dbReference type="ARBA" id="ARBA00032953"/>
    </source>
</evidence>
<dbReference type="GO" id="GO:0030170">
    <property type="term" value="F:pyridoxal phosphate binding"/>
    <property type="evidence" value="ECO:0007669"/>
    <property type="project" value="InterPro"/>
</dbReference>
<evidence type="ECO:0000256" key="4">
    <source>
        <dbReference type="ARBA" id="ARBA00006376"/>
    </source>
</evidence>
<protein>
    <recommendedName>
        <fullName evidence="6">Serine hydroxymethyltransferase</fullName>
        <ecNumber evidence="5">2.1.2.1</ecNumber>
    </recommendedName>
    <alternativeName>
        <fullName evidence="11">Glycine hydroxymethyltransferase</fullName>
    </alternativeName>
    <alternativeName>
        <fullName evidence="12">Maternal effect lethal protein 32</fullName>
    </alternativeName>
    <alternativeName>
        <fullName evidence="10">Serine methylase</fullName>
    </alternativeName>
</protein>
<keyword evidence="7" id="KW-0554">One-carbon metabolism</keyword>
<evidence type="ECO:0000256" key="12">
    <source>
        <dbReference type="ARBA" id="ARBA00079679"/>
    </source>
</evidence>
<dbReference type="GO" id="GO:0005739">
    <property type="term" value="C:mitochondrion"/>
    <property type="evidence" value="ECO:0007669"/>
    <property type="project" value="TreeGrafter"/>
</dbReference>
<reference evidence="15" key="1">
    <citation type="submission" date="2014-01" db="EMBL/GenBank/DDBJ databases">
        <authorList>
            <person name="Aslett M."/>
        </authorList>
    </citation>
    <scope>NUCLEOTIDE SEQUENCE</scope>
</reference>
<dbReference type="InterPro" id="IPR015421">
    <property type="entry name" value="PyrdxlP-dep_Trfase_major"/>
</dbReference>
<dbReference type="PIRSF" id="PIRSF000412">
    <property type="entry name" value="SHMT"/>
    <property type="match status" value="1"/>
</dbReference>
<dbReference type="HAMAP" id="MF_00051">
    <property type="entry name" value="SHMT"/>
    <property type="match status" value="1"/>
</dbReference>
<dbReference type="GO" id="GO:0032259">
    <property type="term" value="P:methylation"/>
    <property type="evidence" value="ECO:0007669"/>
    <property type="project" value="UniProtKB-KW"/>
</dbReference>
<evidence type="ECO:0000313" key="16">
    <source>
        <dbReference type="Proteomes" id="UP000030665"/>
    </source>
</evidence>
<dbReference type="InterPro" id="IPR001085">
    <property type="entry name" value="Ser_HO-MeTrfase"/>
</dbReference>
<accession>A0A077Z0T7</accession>
<dbReference type="Gene3D" id="3.90.1150.10">
    <property type="entry name" value="Aspartate Aminotransferase, domain 1"/>
    <property type="match status" value="1"/>
</dbReference>
<feature type="modified residue" description="N6-(pyridoxal phosphate)lysine" evidence="13">
    <location>
        <position position="273"/>
    </location>
</feature>
<evidence type="ECO:0000256" key="13">
    <source>
        <dbReference type="PIRSR" id="PIRSR000412-50"/>
    </source>
</evidence>
<dbReference type="InterPro" id="IPR039429">
    <property type="entry name" value="SHMT-like_dom"/>
</dbReference>
<keyword evidence="8 15" id="KW-0808">Transferase</keyword>
<dbReference type="Proteomes" id="UP000030665">
    <property type="component" value="Unassembled WGS sequence"/>
</dbReference>
<keyword evidence="15" id="KW-0489">Methyltransferase</keyword>
<dbReference type="InterPro" id="IPR049943">
    <property type="entry name" value="Ser_HO-MeTrfase-like"/>
</dbReference>
<sequence>MYLNESNKVLDPVSLNGTGDAQVPSFCPNSLATLSDNLTAPLRAVDPEAFSIMQKEKLRQIRSVELIASENFPSRAVLEALSCSLHNKYAEGYPNARYYGGNEHIDEMELLCQKRALHAFGLNEDEWGVNVQPYSGSPANFAVYTALLGPHGRLMGLDLPDGGHLTHGFYTEKKKISATSLFFESLPYKVDPETGLIDYDGLLRRARAFRPKIIIAGVSCHSRHLDYKRFRSICDDVGSYLMADIAHIGGLVAAGVVPSPFPHAHIVTTTIHKSLRGPRAAIIFYRKGVLQSGASVQYDFKNKIDQAVFPGLQGGPHENSIAAIAVALKLAATDEFVEYQKQVLKNSKALADRLIELGYSVVTGGTDNHIVLLDLSKVNTDGARVEHVLELVSIACNKNACPGDKSVLTPSGLRLGSSAMTSRSLKEADFRAVADFIDEGIQLTLQYQKEAGKTLKEFRASCSSNAEFRRQIDELRCRVQQFSTSFPMPGFDDY</sequence>
<dbReference type="GO" id="GO:0035999">
    <property type="term" value="P:tetrahydrofolate interconversion"/>
    <property type="evidence" value="ECO:0007669"/>
    <property type="project" value="UniProtKB-UniPathway"/>
</dbReference>
<dbReference type="OrthoDB" id="10265628at2759"/>
<dbReference type="FunFam" id="3.40.640.10:FF:000097">
    <property type="entry name" value="Serine hydroxymethyltransferase"/>
    <property type="match status" value="1"/>
</dbReference>
<dbReference type="Pfam" id="PF00464">
    <property type="entry name" value="SHMT"/>
    <property type="match status" value="1"/>
</dbReference>
<proteinExistence type="inferred from homology"/>
<dbReference type="PANTHER" id="PTHR11680">
    <property type="entry name" value="SERINE HYDROXYMETHYLTRANSFERASE"/>
    <property type="match status" value="1"/>
</dbReference>
<organism evidence="15 16">
    <name type="scientific">Trichuris trichiura</name>
    <name type="common">Whipworm</name>
    <name type="synonym">Trichocephalus trichiurus</name>
    <dbReference type="NCBI Taxonomy" id="36087"/>
    <lineage>
        <taxon>Eukaryota</taxon>
        <taxon>Metazoa</taxon>
        <taxon>Ecdysozoa</taxon>
        <taxon>Nematoda</taxon>
        <taxon>Enoplea</taxon>
        <taxon>Dorylaimia</taxon>
        <taxon>Trichinellida</taxon>
        <taxon>Trichuridae</taxon>
        <taxon>Trichuris</taxon>
    </lineage>
</organism>
<comment type="pathway">
    <text evidence="3">One-carbon metabolism; tetrahydrofolate interconversion.</text>
</comment>
<keyword evidence="16" id="KW-1185">Reference proteome</keyword>
<comment type="similarity">
    <text evidence="4">Belongs to the SHMT family.</text>
</comment>
<evidence type="ECO:0000256" key="9">
    <source>
        <dbReference type="ARBA" id="ARBA00022898"/>
    </source>
</evidence>
<evidence type="ECO:0000256" key="8">
    <source>
        <dbReference type="ARBA" id="ARBA00022679"/>
    </source>
</evidence>
<dbReference type="SUPFAM" id="SSF53383">
    <property type="entry name" value="PLP-dependent transferases"/>
    <property type="match status" value="1"/>
</dbReference>
<dbReference type="STRING" id="36087.A0A077Z0T7"/>